<name>Q2IX26_RHOP2</name>
<dbReference type="InterPro" id="IPR007560">
    <property type="entry name" value="Restrct_endonuc_IV_Mrr"/>
</dbReference>
<evidence type="ECO:0000313" key="3">
    <source>
        <dbReference type="Proteomes" id="UP000008809"/>
    </source>
</evidence>
<dbReference type="EMBL" id="CP000250">
    <property type="protein sequence ID" value="ABD07234.1"/>
    <property type="molecule type" value="Genomic_DNA"/>
</dbReference>
<dbReference type="AlphaFoldDB" id="Q2IX26"/>
<dbReference type="KEGG" id="rpb:RPB_2529"/>
<evidence type="ECO:0000259" key="1">
    <source>
        <dbReference type="Pfam" id="PF04471"/>
    </source>
</evidence>
<organism evidence="2 3">
    <name type="scientific">Rhodopseudomonas palustris (strain HaA2)</name>
    <dbReference type="NCBI Taxonomy" id="316058"/>
    <lineage>
        <taxon>Bacteria</taxon>
        <taxon>Pseudomonadati</taxon>
        <taxon>Pseudomonadota</taxon>
        <taxon>Alphaproteobacteria</taxon>
        <taxon>Hyphomicrobiales</taxon>
        <taxon>Nitrobacteraceae</taxon>
        <taxon>Rhodopseudomonas</taxon>
    </lineage>
</organism>
<dbReference type="GO" id="GO:0003677">
    <property type="term" value="F:DNA binding"/>
    <property type="evidence" value="ECO:0007669"/>
    <property type="project" value="InterPro"/>
</dbReference>
<evidence type="ECO:0000313" key="2">
    <source>
        <dbReference type="EMBL" id="ABD07234.1"/>
    </source>
</evidence>
<dbReference type="Proteomes" id="UP000008809">
    <property type="component" value="Chromosome"/>
</dbReference>
<dbReference type="RefSeq" id="WP_011441419.1">
    <property type="nucleotide sequence ID" value="NC_007778.1"/>
</dbReference>
<dbReference type="GO" id="GO:0004519">
    <property type="term" value="F:endonuclease activity"/>
    <property type="evidence" value="ECO:0007669"/>
    <property type="project" value="InterPro"/>
</dbReference>
<feature type="domain" description="Restriction endonuclease type IV Mrr" evidence="1">
    <location>
        <begin position="15"/>
        <end position="115"/>
    </location>
</feature>
<dbReference type="GO" id="GO:0009307">
    <property type="term" value="P:DNA restriction-modification system"/>
    <property type="evidence" value="ECO:0007669"/>
    <property type="project" value="InterPro"/>
</dbReference>
<dbReference type="HOGENOM" id="CLU_683109_0_0_5"/>
<gene>
    <name evidence="2" type="ordered locus">RPB_2529</name>
</gene>
<protein>
    <recommendedName>
        <fullName evidence="1">Restriction endonuclease type IV Mrr domain-containing protein</fullName>
    </recommendedName>
</protein>
<dbReference type="OrthoDB" id="2960996at2"/>
<accession>Q2IX26</accession>
<sequence length="403" mass="45053">MATLDFGELSSKPPGENLEGLVRLIGERLGLTVSWTGRGADQGRDLIFTETQSGRIGSTPVRWLVSCKDNSKTNQSVSEQDVGSVLDKIRQHDCAGFLLATTTTVGAALKAKLDGLQSNPKDRIQTKVWDRFELSAMLLSDSFADLLRQFFPKEQAKNAAIAIDAARERIETSVPRVVVGALRGHLVPYSERVKSLSGATVWPHDADQQKLIDQVVPKIVGRLPKESTIAKLRDLHFDAFLALTDRLIRAFPHDAYTHLLELARTDDDSSRIYNLIDILREFDQFTDEIELSIAGRCDAETLCELYDDFIVESLGEEGYWGRHTLWEIERFHDHTEIHDIEVDEVAFTGGEGVSFTALVHFDVSGSTDDGDDGYSSRDTFTYLASGYLDFPRRAVVEDLKFRP</sequence>
<proteinExistence type="predicted"/>
<dbReference type="Pfam" id="PF04471">
    <property type="entry name" value="Mrr_cat"/>
    <property type="match status" value="1"/>
</dbReference>
<dbReference type="eggNOG" id="COG1787">
    <property type="taxonomic scope" value="Bacteria"/>
</dbReference>
<reference evidence="2 3" key="1">
    <citation type="submission" date="2006-01" db="EMBL/GenBank/DDBJ databases">
        <title>Complete sequence of Rhodopseudomonas palustris HaA2.</title>
        <authorList>
            <consortium name="US DOE Joint Genome Institute"/>
            <person name="Copeland A."/>
            <person name="Lucas S."/>
            <person name="Lapidus A."/>
            <person name="Barry K."/>
            <person name="Detter J.C."/>
            <person name="Glavina T."/>
            <person name="Hammon N."/>
            <person name="Israni S."/>
            <person name="Pitluck S."/>
            <person name="Chain P."/>
            <person name="Malfatti S."/>
            <person name="Shin M."/>
            <person name="Vergez L."/>
            <person name="Schmutz J."/>
            <person name="Larimer F."/>
            <person name="Land M."/>
            <person name="Hauser L."/>
            <person name="Pelletier D.A."/>
            <person name="Kyrpides N."/>
            <person name="Anderson I."/>
            <person name="Oda Y."/>
            <person name="Harwood C.S."/>
            <person name="Richardson P."/>
        </authorList>
    </citation>
    <scope>NUCLEOTIDE SEQUENCE [LARGE SCALE GENOMIC DNA]</scope>
    <source>
        <strain evidence="2 3">HaA2</strain>
    </source>
</reference>
<keyword evidence="3" id="KW-1185">Reference proteome</keyword>